<evidence type="ECO:0000313" key="2">
    <source>
        <dbReference type="EMBL" id="ARD20457.1"/>
    </source>
</evidence>
<dbReference type="PIRSF" id="PIRSF038896">
    <property type="entry name" value="NAPE-PLD"/>
    <property type="match status" value="1"/>
</dbReference>
<dbReference type="Proteomes" id="UP000191820">
    <property type="component" value="Chromosome"/>
</dbReference>
<dbReference type="InterPro" id="IPR001279">
    <property type="entry name" value="Metallo-B-lactamas"/>
</dbReference>
<reference evidence="2 3" key="1">
    <citation type="submission" date="2017-03" db="EMBL/GenBank/DDBJ databases">
        <title>Genome sequencing of Shewanella japonica KCTC 22435.</title>
        <authorList>
            <person name="Kim K.M."/>
        </authorList>
    </citation>
    <scope>NUCLEOTIDE SEQUENCE [LARGE SCALE GENOMIC DNA]</scope>
    <source>
        <strain evidence="2 3">KCTC 22435</strain>
    </source>
</reference>
<evidence type="ECO:0000259" key="1">
    <source>
        <dbReference type="Pfam" id="PF12706"/>
    </source>
</evidence>
<accession>A0ABM6JFU5</accession>
<protein>
    <submittedName>
        <fullName evidence="2">Hydrolase</fullName>
    </submittedName>
</protein>
<sequence>MAFSIKSFFAADKTDAVKFENTDIQYQSGFSDIWNIAKSYMTTKRLHPAPVVEVPVQPITATSLSFSNEDQLFRLGHSTILIRLDGDYILLDPVFSQRASPVQWAGPKRFHQSPISIEQLPPIKAVIISHDHYDHLDKSAITELSDKAEHFVTPEKVGDYLIEWGVEPSKVSQLSWWQELTIGELTLAATPAQHFSGRGLRDRDTTLWASWVIKGTNSNLFFSGDGGYFSGFKEIGERYGPFDITMIETGAYNEMWSQIHMMPEQSLQAHIDLNGSEFESSVLMPIHNGTFDLALHDWFEPLEWISDLGEQANVSVITPVFGEPVNVASPQKTQAWWREMLSNDEWILQSQ</sequence>
<dbReference type="PANTHER" id="PTHR15032">
    <property type="entry name" value="N-ACYL-PHOSPHATIDYLETHANOLAMINE-HYDROLYZING PHOSPHOLIPASE D"/>
    <property type="match status" value="1"/>
</dbReference>
<dbReference type="EMBL" id="CP020472">
    <property type="protein sequence ID" value="ARD20457.1"/>
    <property type="molecule type" value="Genomic_DNA"/>
</dbReference>
<dbReference type="GO" id="GO:0016787">
    <property type="term" value="F:hydrolase activity"/>
    <property type="evidence" value="ECO:0007669"/>
    <property type="project" value="UniProtKB-KW"/>
</dbReference>
<dbReference type="Pfam" id="PF12706">
    <property type="entry name" value="Lactamase_B_2"/>
    <property type="match status" value="1"/>
</dbReference>
<feature type="domain" description="Metallo-beta-lactamase" evidence="1">
    <location>
        <begin position="89"/>
        <end position="287"/>
    </location>
</feature>
<dbReference type="PANTHER" id="PTHR15032:SF4">
    <property type="entry name" value="N-ACYL-PHOSPHATIDYLETHANOLAMINE-HYDROLYZING PHOSPHOLIPASE D"/>
    <property type="match status" value="1"/>
</dbReference>
<evidence type="ECO:0000313" key="3">
    <source>
        <dbReference type="Proteomes" id="UP000191820"/>
    </source>
</evidence>
<keyword evidence="3" id="KW-1185">Reference proteome</keyword>
<gene>
    <name evidence="2" type="ORF">SJ2017_0108</name>
</gene>
<dbReference type="InterPro" id="IPR024884">
    <property type="entry name" value="NAPE-PLD"/>
</dbReference>
<dbReference type="SUPFAM" id="SSF56281">
    <property type="entry name" value="Metallo-hydrolase/oxidoreductase"/>
    <property type="match status" value="1"/>
</dbReference>
<dbReference type="InterPro" id="IPR036866">
    <property type="entry name" value="RibonucZ/Hydroxyglut_hydro"/>
</dbReference>
<dbReference type="Gene3D" id="3.60.15.10">
    <property type="entry name" value="Ribonuclease Z/Hydroxyacylglutathione hydrolase-like"/>
    <property type="match status" value="1"/>
</dbReference>
<organism evidence="2 3">
    <name type="scientific">Shewanella japonica</name>
    <dbReference type="NCBI Taxonomy" id="93973"/>
    <lineage>
        <taxon>Bacteria</taxon>
        <taxon>Pseudomonadati</taxon>
        <taxon>Pseudomonadota</taxon>
        <taxon>Gammaproteobacteria</taxon>
        <taxon>Alteromonadales</taxon>
        <taxon>Shewanellaceae</taxon>
        <taxon>Shewanella</taxon>
    </lineage>
</organism>
<keyword evidence="2" id="KW-0378">Hydrolase</keyword>
<name>A0ABM6JFU5_9GAMM</name>
<proteinExistence type="predicted"/>